<name>A0A2W7Q6A3_9BACT</name>
<dbReference type="AlphaFoldDB" id="A0A2W7Q6A3"/>
<protein>
    <submittedName>
        <fullName evidence="1">Uncharacterized protein</fullName>
    </submittedName>
</protein>
<evidence type="ECO:0000313" key="2">
    <source>
        <dbReference type="Proteomes" id="UP000249239"/>
    </source>
</evidence>
<sequence length="41" mass="4755">MTSYVKIEHLLLIWEKHSSLKNQVSSNLNQLGLINHLNQLP</sequence>
<keyword evidence="2" id="KW-1185">Reference proteome</keyword>
<evidence type="ECO:0000313" key="1">
    <source>
        <dbReference type="EMBL" id="PZX17269.1"/>
    </source>
</evidence>
<dbReference type="Proteomes" id="UP000249239">
    <property type="component" value="Unassembled WGS sequence"/>
</dbReference>
<dbReference type="EMBL" id="QKZK01000010">
    <property type="protein sequence ID" value="PZX17269.1"/>
    <property type="molecule type" value="Genomic_DNA"/>
</dbReference>
<comment type="caution">
    <text evidence="1">The sequence shown here is derived from an EMBL/GenBank/DDBJ whole genome shotgun (WGS) entry which is preliminary data.</text>
</comment>
<reference evidence="1 2" key="1">
    <citation type="submission" date="2018-06" db="EMBL/GenBank/DDBJ databases">
        <title>Genomic Encyclopedia of Archaeal and Bacterial Type Strains, Phase II (KMG-II): from individual species to whole genera.</title>
        <authorList>
            <person name="Goeker M."/>
        </authorList>
    </citation>
    <scope>NUCLEOTIDE SEQUENCE [LARGE SCALE GENOMIC DNA]</scope>
    <source>
        <strain evidence="1 2">DSM 6779</strain>
    </source>
</reference>
<accession>A0A2W7Q6A3</accession>
<gene>
    <name evidence="1" type="ORF">LX69_01584</name>
</gene>
<proteinExistence type="predicted"/>
<organism evidence="1 2">
    <name type="scientific">Breznakibacter xylanolyticus</name>
    <dbReference type="NCBI Taxonomy" id="990"/>
    <lineage>
        <taxon>Bacteria</taxon>
        <taxon>Pseudomonadati</taxon>
        <taxon>Bacteroidota</taxon>
        <taxon>Bacteroidia</taxon>
        <taxon>Marinilabiliales</taxon>
        <taxon>Marinilabiliaceae</taxon>
        <taxon>Breznakibacter</taxon>
    </lineage>
</organism>